<dbReference type="PANTHER" id="PTHR12442:SF26">
    <property type="entry name" value="CYTOPLASMIC DYNEIN 2 INTERMEDIATE CHAIN 2"/>
    <property type="match status" value="1"/>
</dbReference>
<dbReference type="GO" id="GO:0005868">
    <property type="term" value="C:cytoplasmic dynein complex"/>
    <property type="evidence" value="ECO:0007669"/>
    <property type="project" value="TreeGrafter"/>
</dbReference>
<accession>A0A1S4ECK1</accession>
<dbReference type="SUPFAM" id="SSF50978">
    <property type="entry name" value="WD40 repeat-like"/>
    <property type="match status" value="1"/>
</dbReference>
<name>A0A1S4ECK1_DIACI</name>
<dbReference type="GO" id="GO:0045503">
    <property type="term" value="F:dynein light chain binding"/>
    <property type="evidence" value="ECO:0007669"/>
    <property type="project" value="TreeGrafter"/>
</dbReference>
<feature type="region of interest" description="Disordered" evidence="7">
    <location>
        <begin position="328"/>
        <end position="348"/>
    </location>
</feature>
<keyword evidence="3 5" id="KW-0853">WD repeat</keyword>
<evidence type="ECO:0000256" key="5">
    <source>
        <dbReference type="PROSITE-ProRule" id="PRU00221"/>
    </source>
</evidence>
<dbReference type="GO" id="GO:0045504">
    <property type="term" value="F:dynein heavy chain binding"/>
    <property type="evidence" value="ECO:0007669"/>
    <property type="project" value="TreeGrafter"/>
</dbReference>
<feature type="compositionally biased region" description="Acidic residues" evidence="7">
    <location>
        <begin position="335"/>
        <end position="348"/>
    </location>
</feature>
<organism evidence="8 9">
    <name type="scientific">Diaphorina citri</name>
    <name type="common">Asian citrus psyllid</name>
    <dbReference type="NCBI Taxonomy" id="121845"/>
    <lineage>
        <taxon>Eukaryota</taxon>
        <taxon>Metazoa</taxon>
        <taxon>Ecdysozoa</taxon>
        <taxon>Arthropoda</taxon>
        <taxon>Hexapoda</taxon>
        <taxon>Insecta</taxon>
        <taxon>Pterygota</taxon>
        <taxon>Neoptera</taxon>
        <taxon>Paraneoptera</taxon>
        <taxon>Hemiptera</taxon>
        <taxon>Sternorrhyncha</taxon>
        <taxon>Psylloidea</taxon>
        <taxon>Psyllidae</taxon>
        <taxon>Diaphorininae</taxon>
        <taxon>Diaphorina</taxon>
    </lineage>
</organism>
<sequence length="959" mass="111233">MVSLPSWPSKKGLDQEKSMFNMCNDATQMNIQPMKTYCAIQTDVPKILQLGGRFCMATTYDAYRAFETKVKNAEEKMKTYMLKYEKLLEEKEEKENMQDVGDLNLDVTDLKIGDHKVKEEREKKEEEVRSDKEEDPDADDDYLVNDHDTSDDDDMNVDSGEGDVVSSSEEESEGEAEVEEEQPESDAEEAKDTQVDVPEVEDIDGYDLLPEDFDFEGEDAEKVKEINWNPVKIIEEKIKPKEQNGEKIIVRLTTAQKEQILNHILNPLEYDAVVLVKDEERDVNFDGPDSDDDEADDGEYLLAVYGTHARKMTESDTIVEETTTQPMAAESEAVKEEEDEYQDMDDEPAGDTAVKYPTAEELEANKANENLRRLLEKHRFITSVKKSGGVIIEKKYKRMRGITKAMKKRITRLLLDKKKVQGAATKLKQIRLMRKLELKRTIKDKVKFVSKKDKKKKANLQGKKSKEVLPKQRRVTVVKDPYRKEGRLYNHYTEEMSRLTLVGRLIHQKQNVNVGMDFINFEDYDDKDRSLFPLKKMPFLGAGLFRVTHMSWTYHLKHNLAISYESEHSAAYSHWHEGYVVLYHPMANAGDYDKVYKFKSGVRYFDIAFEWINNGLMLVALEDGSIHLVKLPFPNVLKSTTAETKHSSPVVQVMWMPDWHGKEKVDAKGKPLPNVRVQRFLSYAEDGLLKFWWVRRYVGFTVYRTVHLHQQAISTDMDIRYVSITCVGSDYHDRTLLYIGTRDGKIYKYNTMYPPQTFDCVLDAHVGPVIDIAINYYNRDVFLSGGQDGLVKLWRGNGPTPVWAYWVENPVSSIKWSHYTSYVWAVVTLDNTIQMYNLERHFHKPMTNQSVLEYSSCVKMEFHHKLHLLLIADNYCNVFVFKVPRTTIEPEEIEKELSWDTKKVKEEEKDSFTLQRERLKKALDRNEILMKACTRVNRGGIFEKQIKEALENKAGNVEE</sequence>
<evidence type="ECO:0000256" key="6">
    <source>
        <dbReference type="SAM" id="Coils"/>
    </source>
</evidence>
<dbReference type="KEGG" id="dci:108252457"/>
<dbReference type="GO" id="GO:0097014">
    <property type="term" value="C:ciliary plasm"/>
    <property type="evidence" value="ECO:0007669"/>
    <property type="project" value="TreeGrafter"/>
</dbReference>
<dbReference type="GeneID" id="108252457"/>
<dbReference type="PROSITE" id="PS50082">
    <property type="entry name" value="WD_REPEATS_2"/>
    <property type="match status" value="1"/>
</dbReference>
<dbReference type="InterPro" id="IPR036322">
    <property type="entry name" value="WD40_repeat_dom_sf"/>
</dbReference>
<feature type="compositionally biased region" description="Acidic residues" evidence="7">
    <location>
        <begin position="133"/>
        <end position="156"/>
    </location>
</feature>
<dbReference type="Proteomes" id="UP000079169">
    <property type="component" value="Unplaced"/>
</dbReference>
<dbReference type="InterPro" id="IPR015943">
    <property type="entry name" value="WD40/YVTN_repeat-like_dom_sf"/>
</dbReference>
<gene>
    <name evidence="9" type="primary">LOC108252457</name>
</gene>
<dbReference type="Gene3D" id="2.130.10.10">
    <property type="entry name" value="YVTN repeat-like/Quinoprotein amine dehydrogenase"/>
    <property type="match status" value="1"/>
</dbReference>
<evidence type="ECO:0000256" key="2">
    <source>
        <dbReference type="ARBA" id="ARBA00022490"/>
    </source>
</evidence>
<feature type="region of interest" description="Disordered" evidence="7">
    <location>
        <begin position="116"/>
        <end position="200"/>
    </location>
</feature>
<dbReference type="InterPro" id="IPR001680">
    <property type="entry name" value="WD40_rpt"/>
</dbReference>
<evidence type="ECO:0000256" key="4">
    <source>
        <dbReference type="ARBA" id="ARBA00022737"/>
    </source>
</evidence>
<feature type="compositionally biased region" description="Low complexity" evidence="7">
    <location>
        <begin position="157"/>
        <end position="167"/>
    </location>
</feature>
<evidence type="ECO:0000256" key="3">
    <source>
        <dbReference type="ARBA" id="ARBA00022574"/>
    </source>
</evidence>
<evidence type="ECO:0000256" key="7">
    <source>
        <dbReference type="SAM" id="MobiDB-lite"/>
    </source>
</evidence>
<dbReference type="STRING" id="121845.A0A1S4ECK1"/>
<feature type="repeat" description="WD" evidence="5">
    <location>
        <begin position="762"/>
        <end position="794"/>
    </location>
</feature>
<evidence type="ECO:0000256" key="1">
    <source>
        <dbReference type="ARBA" id="ARBA00004496"/>
    </source>
</evidence>
<dbReference type="InterPro" id="IPR050687">
    <property type="entry name" value="Dynein_IC"/>
</dbReference>
<feature type="compositionally biased region" description="Basic and acidic residues" evidence="7">
    <location>
        <begin position="116"/>
        <end position="132"/>
    </location>
</feature>
<dbReference type="GO" id="GO:0042073">
    <property type="term" value="P:intraciliary transport"/>
    <property type="evidence" value="ECO:0007669"/>
    <property type="project" value="TreeGrafter"/>
</dbReference>
<dbReference type="AlphaFoldDB" id="A0A1S4ECK1"/>
<keyword evidence="8" id="KW-1185">Reference proteome</keyword>
<dbReference type="RefSeq" id="XP_017299814.2">
    <property type="nucleotide sequence ID" value="XM_017444325.2"/>
</dbReference>
<reference evidence="9" key="1">
    <citation type="submission" date="2025-08" db="UniProtKB">
        <authorList>
            <consortium name="RefSeq"/>
        </authorList>
    </citation>
    <scope>IDENTIFICATION</scope>
</reference>
<evidence type="ECO:0000313" key="8">
    <source>
        <dbReference type="Proteomes" id="UP000079169"/>
    </source>
</evidence>
<feature type="coiled-coil region" evidence="6">
    <location>
        <begin position="63"/>
        <end position="97"/>
    </location>
</feature>
<dbReference type="PaxDb" id="121845-A0A1S4ECK1"/>
<keyword evidence="2" id="KW-0963">Cytoplasm</keyword>
<feature type="compositionally biased region" description="Acidic residues" evidence="7">
    <location>
        <begin position="168"/>
        <end position="187"/>
    </location>
</feature>
<keyword evidence="4" id="KW-0677">Repeat</keyword>
<evidence type="ECO:0000313" key="9">
    <source>
        <dbReference type="RefSeq" id="XP_017299814.2"/>
    </source>
</evidence>
<keyword evidence="6" id="KW-0175">Coiled coil</keyword>
<dbReference type="PANTHER" id="PTHR12442">
    <property type="entry name" value="DYNEIN INTERMEDIATE CHAIN"/>
    <property type="match status" value="1"/>
</dbReference>
<protein>
    <submittedName>
        <fullName evidence="9">Uncharacterized protein LOC108252457</fullName>
    </submittedName>
</protein>
<comment type="subcellular location">
    <subcellularLocation>
        <location evidence="1">Cytoplasm</location>
    </subcellularLocation>
</comment>
<proteinExistence type="predicted"/>
<dbReference type="SMART" id="SM00320">
    <property type="entry name" value="WD40"/>
    <property type="match status" value="3"/>
</dbReference>